<dbReference type="RefSeq" id="WP_358350434.1">
    <property type="nucleotide sequence ID" value="NZ_JBEZFP010000012.1"/>
</dbReference>
<organism evidence="2 3">
    <name type="scientific">Streptodolium elevatio</name>
    <dbReference type="NCBI Taxonomy" id="3157996"/>
    <lineage>
        <taxon>Bacteria</taxon>
        <taxon>Bacillati</taxon>
        <taxon>Actinomycetota</taxon>
        <taxon>Actinomycetes</taxon>
        <taxon>Kitasatosporales</taxon>
        <taxon>Streptomycetaceae</taxon>
        <taxon>Streptodolium</taxon>
    </lineage>
</organism>
<protein>
    <submittedName>
        <fullName evidence="2">Uncharacterized protein</fullName>
    </submittedName>
</protein>
<feature type="region of interest" description="Disordered" evidence="1">
    <location>
        <begin position="74"/>
        <end position="93"/>
    </location>
</feature>
<accession>A0ABV3DBY1</accession>
<sequence>MYVATINVPGYLPMDDEPAIFETPAEAWEYLAEERKRAEDEAVYSWDDVNQYEYTDTVAELAWLAAHPSEFGSRTADWPTDPDGTGCVHGDTPGRDTSYDLGLIYSVMRLES</sequence>
<proteinExistence type="predicted"/>
<reference evidence="2 3" key="1">
    <citation type="submission" date="2024-06" db="EMBL/GenBank/DDBJ databases">
        <title>The Natural Products Discovery Center: Release of the First 8490 Sequenced Strains for Exploring Actinobacteria Biosynthetic Diversity.</title>
        <authorList>
            <person name="Kalkreuter E."/>
            <person name="Kautsar S.A."/>
            <person name="Yang D."/>
            <person name="Bader C.D."/>
            <person name="Teijaro C.N."/>
            <person name="Fluegel L."/>
            <person name="Davis C.M."/>
            <person name="Simpson J.R."/>
            <person name="Lauterbach L."/>
            <person name="Steele A.D."/>
            <person name="Gui C."/>
            <person name="Meng S."/>
            <person name="Li G."/>
            <person name="Viehrig K."/>
            <person name="Ye F."/>
            <person name="Su P."/>
            <person name="Kiefer A.F."/>
            <person name="Nichols A."/>
            <person name="Cepeda A.J."/>
            <person name="Yan W."/>
            <person name="Fan B."/>
            <person name="Jiang Y."/>
            <person name="Adhikari A."/>
            <person name="Zheng C.-J."/>
            <person name="Schuster L."/>
            <person name="Cowan T.M."/>
            <person name="Smanski M.J."/>
            <person name="Chevrette M.G."/>
            <person name="De Carvalho L.P.S."/>
            <person name="Shen B."/>
        </authorList>
    </citation>
    <scope>NUCLEOTIDE SEQUENCE [LARGE SCALE GENOMIC DNA]</scope>
    <source>
        <strain evidence="2 3">NPDC048946</strain>
    </source>
</reference>
<dbReference type="Proteomes" id="UP001551482">
    <property type="component" value="Unassembled WGS sequence"/>
</dbReference>
<evidence type="ECO:0000313" key="2">
    <source>
        <dbReference type="EMBL" id="MEU8133258.1"/>
    </source>
</evidence>
<comment type="caution">
    <text evidence="2">The sequence shown here is derived from an EMBL/GenBank/DDBJ whole genome shotgun (WGS) entry which is preliminary data.</text>
</comment>
<gene>
    <name evidence="2" type="ORF">AB0C36_07080</name>
</gene>
<evidence type="ECO:0000256" key="1">
    <source>
        <dbReference type="SAM" id="MobiDB-lite"/>
    </source>
</evidence>
<dbReference type="EMBL" id="JBEZFP010000012">
    <property type="protein sequence ID" value="MEU8133258.1"/>
    <property type="molecule type" value="Genomic_DNA"/>
</dbReference>
<name>A0ABV3DBY1_9ACTN</name>
<keyword evidence="3" id="KW-1185">Reference proteome</keyword>
<evidence type="ECO:0000313" key="3">
    <source>
        <dbReference type="Proteomes" id="UP001551482"/>
    </source>
</evidence>